<reference evidence="1" key="1">
    <citation type="submission" date="2021-01" db="EMBL/GenBank/DDBJ databases">
        <authorList>
            <person name="Corre E."/>
            <person name="Pelletier E."/>
            <person name="Niang G."/>
            <person name="Scheremetjew M."/>
            <person name="Finn R."/>
            <person name="Kale V."/>
            <person name="Holt S."/>
            <person name="Cochrane G."/>
            <person name="Meng A."/>
            <person name="Brown T."/>
            <person name="Cohen L."/>
        </authorList>
    </citation>
    <scope>NUCLEOTIDE SEQUENCE</scope>
    <source>
        <strain evidence="1">UTEX LB 2760</strain>
    </source>
</reference>
<dbReference type="AlphaFoldDB" id="A0A7S0BLT4"/>
<protein>
    <submittedName>
        <fullName evidence="1">Uncharacterized protein</fullName>
    </submittedName>
</protein>
<organism evidence="1">
    <name type="scientific">Rhodosorus marinus</name>
    <dbReference type="NCBI Taxonomy" id="101924"/>
    <lineage>
        <taxon>Eukaryota</taxon>
        <taxon>Rhodophyta</taxon>
        <taxon>Stylonematophyceae</taxon>
        <taxon>Stylonematales</taxon>
        <taxon>Stylonemataceae</taxon>
        <taxon>Rhodosorus</taxon>
    </lineage>
</organism>
<dbReference type="Gene3D" id="1.25.10.10">
    <property type="entry name" value="Leucine-rich Repeat Variant"/>
    <property type="match status" value="1"/>
</dbReference>
<gene>
    <name evidence="1" type="ORF">RMAR0315_LOCUS7037</name>
</gene>
<dbReference type="SUPFAM" id="SSF48371">
    <property type="entry name" value="ARM repeat"/>
    <property type="match status" value="1"/>
</dbReference>
<proteinExistence type="predicted"/>
<dbReference type="EMBL" id="HBEK01012837">
    <property type="protein sequence ID" value="CAD8397049.1"/>
    <property type="molecule type" value="Transcribed_RNA"/>
</dbReference>
<name>A0A7S0BLT4_9RHOD</name>
<dbReference type="Pfam" id="PF13646">
    <property type="entry name" value="HEAT_2"/>
    <property type="match status" value="1"/>
</dbReference>
<dbReference type="InterPro" id="IPR016024">
    <property type="entry name" value="ARM-type_fold"/>
</dbReference>
<accession>A0A7S0BLT4</accession>
<evidence type="ECO:0000313" key="1">
    <source>
        <dbReference type="EMBL" id="CAD8397049.1"/>
    </source>
</evidence>
<sequence length="228" mass="24143">MAFLNLGVGKGACGERKTGSAVRPARPRFVVAAAVAKDDVMQLLTSEDKADRLKGVNMARKLDPMEGLNLLSMAAMDPDMNVRYATVSQLSVAGLANPEKTLELLRDLVPKETDMSVKAAAADAMCAIGLPEAYDDVEAIFHDTKDSLVKFSIVAGLGELGNVKAFDLLKGILEDEGSDDLLTVAALGSLGELKAPGTEELIEPFLEAEDASVKARAEATMSMLKSED</sequence>
<dbReference type="InterPro" id="IPR011989">
    <property type="entry name" value="ARM-like"/>
</dbReference>